<evidence type="ECO:0000313" key="1">
    <source>
        <dbReference type="EMBL" id="KRM64168.1"/>
    </source>
</evidence>
<proteinExistence type="predicted"/>
<dbReference type="PATRIC" id="fig|1423718.3.peg.13"/>
<dbReference type="Proteomes" id="UP000051008">
    <property type="component" value="Unassembled WGS sequence"/>
</dbReference>
<dbReference type="OrthoDB" id="1188001at2"/>
<evidence type="ECO:0000313" key="2">
    <source>
        <dbReference type="Proteomes" id="UP000051008"/>
    </source>
</evidence>
<gene>
    <name evidence="1" type="ORF">FC14_GL000013</name>
</gene>
<dbReference type="InterPro" id="IPR016130">
    <property type="entry name" value="Tyr_Pase_AS"/>
</dbReference>
<sequence length="259" mass="29157">MQRIFPLANAANFRELGGYPTEDGRQVKWRKLIRCGSLSYLTAAEEKQILAYGLKYDIDFRSDDETEIYPDTIKGQVIYHNAKVYPFMNSVFKNLGIVASMKLGELNFMEEAYVQMLADPHAQVAYREFFTYLLANDKDGESLAFHCAAGKDRTGVAAFLILNALGVKKQAVMADYLLTNLAYSNDSVEQVNRLLTNTPQNQLADKLNTHLAVIPEGIEIMYKTCEVLAGSVENYLVTKLGLRRADLASLKEIYLEEVD</sequence>
<protein>
    <submittedName>
        <fullName evidence="1">Protein tyrosine phosphatase</fullName>
    </submittedName>
</protein>
<dbReference type="AlphaFoldDB" id="A0A0R2A9Y2"/>
<dbReference type="GeneID" id="75138231"/>
<dbReference type="InterPro" id="IPR026893">
    <property type="entry name" value="Tyr/Ser_Pase_IphP-type"/>
</dbReference>
<dbReference type="Pfam" id="PF13350">
    <property type="entry name" value="Y_phosphatase3"/>
    <property type="match status" value="1"/>
</dbReference>
<keyword evidence="2" id="KW-1185">Reference proteome</keyword>
<dbReference type="PROSITE" id="PS00383">
    <property type="entry name" value="TYR_PHOSPHATASE_1"/>
    <property type="match status" value="1"/>
</dbReference>
<comment type="caution">
    <text evidence="1">The sequence shown here is derived from an EMBL/GenBank/DDBJ whole genome shotgun (WGS) entry which is preliminary data.</text>
</comment>
<dbReference type="EMBL" id="AYYP01000040">
    <property type="protein sequence ID" value="KRM64168.1"/>
    <property type="molecule type" value="Genomic_DNA"/>
</dbReference>
<name>A0A0R2A9Y2_9LACO</name>
<accession>A0A0R2A9Y2</accession>
<dbReference type="Gene3D" id="3.90.190.10">
    <property type="entry name" value="Protein tyrosine phosphatase superfamily"/>
    <property type="match status" value="1"/>
</dbReference>
<dbReference type="SUPFAM" id="SSF52799">
    <property type="entry name" value="(Phosphotyrosine protein) phosphatases II"/>
    <property type="match status" value="1"/>
</dbReference>
<organism evidence="1 2">
    <name type="scientific">Ligilactobacillus agilis DSM 20509</name>
    <dbReference type="NCBI Taxonomy" id="1423718"/>
    <lineage>
        <taxon>Bacteria</taxon>
        <taxon>Bacillati</taxon>
        <taxon>Bacillota</taxon>
        <taxon>Bacilli</taxon>
        <taxon>Lactobacillales</taxon>
        <taxon>Lactobacillaceae</taxon>
        <taxon>Ligilactobacillus</taxon>
    </lineage>
</organism>
<dbReference type="RefSeq" id="WP_056976785.1">
    <property type="nucleotide sequence ID" value="NZ_AYYP01000040.1"/>
</dbReference>
<reference evidence="1 2" key="1">
    <citation type="journal article" date="2015" name="Genome Announc.">
        <title>Expanding the biotechnology potential of lactobacilli through comparative genomics of 213 strains and associated genera.</title>
        <authorList>
            <person name="Sun Z."/>
            <person name="Harris H.M."/>
            <person name="McCann A."/>
            <person name="Guo C."/>
            <person name="Argimon S."/>
            <person name="Zhang W."/>
            <person name="Yang X."/>
            <person name="Jeffery I.B."/>
            <person name="Cooney J.C."/>
            <person name="Kagawa T.F."/>
            <person name="Liu W."/>
            <person name="Song Y."/>
            <person name="Salvetti E."/>
            <person name="Wrobel A."/>
            <person name="Rasinkangas P."/>
            <person name="Parkhill J."/>
            <person name="Rea M.C."/>
            <person name="O'Sullivan O."/>
            <person name="Ritari J."/>
            <person name="Douillard F.P."/>
            <person name="Paul Ross R."/>
            <person name="Yang R."/>
            <person name="Briner A.E."/>
            <person name="Felis G.E."/>
            <person name="de Vos W.M."/>
            <person name="Barrangou R."/>
            <person name="Klaenhammer T.R."/>
            <person name="Caufield P.W."/>
            <person name="Cui Y."/>
            <person name="Zhang H."/>
            <person name="O'Toole P.W."/>
        </authorList>
    </citation>
    <scope>NUCLEOTIDE SEQUENCE [LARGE SCALE GENOMIC DNA]</scope>
    <source>
        <strain evidence="1 2">DSM 20509</strain>
    </source>
</reference>
<dbReference type="InterPro" id="IPR029021">
    <property type="entry name" value="Prot-tyrosine_phosphatase-like"/>
</dbReference>
<dbReference type="GO" id="GO:0004721">
    <property type="term" value="F:phosphoprotein phosphatase activity"/>
    <property type="evidence" value="ECO:0007669"/>
    <property type="project" value="InterPro"/>
</dbReference>